<sequence>MFIEMLPIALQNQEQARTEDQATVQATSLESHSNEDESSNAVLSPPAEQTSSSSNKDSAQKRPLEPATEEVLDPKRICTPTRVVTLKLEDVISTVHTSSDTDVESTHWKVKSEPIEKAALDSSCLNHSDCNAIDPIPPHPESPEQTLSSTTGILEPLVIQPDLATISYETIKADPLAALKAVLSRGAMAASTSSKG</sequence>
<dbReference type="EMBL" id="CAAALY010250755">
    <property type="protein sequence ID" value="VEL35815.1"/>
    <property type="molecule type" value="Genomic_DNA"/>
</dbReference>
<evidence type="ECO:0000313" key="3">
    <source>
        <dbReference type="Proteomes" id="UP000784294"/>
    </source>
</evidence>
<evidence type="ECO:0000313" key="2">
    <source>
        <dbReference type="EMBL" id="VEL35815.1"/>
    </source>
</evidence>
<dbReference type="Proteomes" id="UP000784294">
    <property type="component" value="Unassembled WGS sequence"/>
</dbReference>
<accession>A0A448XGC1</accession>
<feature type="compositionally biased region" description="Polar residues" evidence="1">
    <location>
        <begin position="39"/>
        <end position="57"/>
    </location>
</feature>
<evidence type="ECO:0000256" key="1">
    <source>
        <dbReference type="SAM" id="MobiDB-lite"/>
    </source>
</evidence>
<dbReference type="AlphaFoldDB" id="A0A448XGC1"/>
<reference evidence="2" key="1">
    <citation type="submission" date="2018-11" db="EMBL/GenBank/DDBJ databases">
        <authorList>
            <consortium name="Pathogen Informatics"/>
        </authorList>
    </citation>
    <scope>NUCLEOTIDE SEQUENCE</scope>
</reference>
<gene>
    <name evidence="2" type="ORF">PXEA_LOCUS29255</name>
</gene>
<proteinExistence type="predicted"/>
<feature type="compositionally biased region" description="Polar residues" evidence="1">
    <location>
        <begin position="13"/>
        <end position="31"/>
    </location>
</feature>
<protein>
    <submittedName>
        <fullName evidence="2">Uncharacterized protein</fullName>
    </submittedName>
</protein>
<name>A0A448XGC1_9PLAT</name>
<feature type="region of interest" description="Disordered" evidence="1">
    <location>
        <begin position="13"/>
        <end position="73"/>
    </location>
</feature>
<keyword evidence="3" id="KW-1185">Reference proteome</keyword>
<comment type="caution">
    <text evidence="2">The sequence shown here is derived from an EMBL/GenBank/DDBJ whole genome shotgun (WGS) entry which is preliminary data.</text>
</comment>
<organism evidence="2 3">
    <name type="scientific">Protopolystoma xenopodis</name>
    <dbReference type="NCBI Taxonomy" id="117903"/>
    <lineage>
        <taxon>Eukaryota</taxon>
        <taxon>Metazoa</taxon>
        <taxon>Spiralia</taxon>
        <taxon>Lophotrochozoa</taxon>
        <taxon>Platyhelminthes</taxon>
        <taxon>Monogenea</taxon>
        <taxon>Polyopisthocotylea</taxon>
        <taxon>Polystomatidea</taxon>
        <taxon>Polystomatidae</taxon>
        <taxon>Protopolystoma</taxon>
    </lineage>
</organism>